<name>A0A6H5GLC8_9HEMI</name>
<sequence>MFESHMLFQISLVMSPVRAKFACESPLFSALPSPVFVQGIRQIELQAASGTLEACRIRINS</sequence>
<reference evidence="1 2" key="1">
    <citation type="submission" date="2020-02" db="EMBL/GenBank/DDBJ databases">
        <authorList>
            <person name="Ferguson B K."/>
        </authorList>
    </citation>
    <scope>NUCLEOTIDE SEQUENCE [LARGE SCALE GENOMIC DNA]</scope>
</reference>
<gene>
    <name evidence="1" type="ORF">NTEN_LOCUS9405</name>
</gene>
<dbReference type="Proteomes" id="UP000479000">
    <property type="component" value="Unassembled WGS sequence"/>
</dbReference>
<dbReference type="AlphaFoldDB" id="A0A6H5GLC8"/>
<evidence type="ECO:0000313" key="1">
    <source>
        <dbReference type="EMBL" id="CAB0003928.1"/>
    </source>
</evidence>
<protein>
    <submittedName>
        <fullName evidence="1">Uncharacterized protein</fullName>
    </submittedName>
</protein>
<evidence type="ECO:0000313" key="2">
    <source>
        <dbReference type="Proteomes" id="UP000479000"/>
    </source>
</evidence>
<organism evidence="1 2">
    <name type="scientific">Nesidiocoris tenuis</name>
    <dbReference type="NCBI Taxonomy" id="355587"/>
    <lineage>
        <taxon>Eukaryota</taxon>
        <taxon>Metazoa</taxon>
        <taxon>Ecdysozoa</taxon>
        <taxon>Arthropoda</taxon>
        <taxon>Hexapoda</taxon>
        <taxon>Insecta</taxon>
        <taxon>Pterygota</taxon>
        <taxon>Neoptera</taxon>
        <taxon>Paraneoptera</taxon>
        <taxon>Hemiptera</taxon>
        <taxon>Heteroptera</taxon>
        <taxon>Panheteroptera</taxon>
        <taxon>Cimicomorpha</taxon>
        <taxon>Miridae</taxon>
        <taxon>Dicyphina</taxon>
        <taxon>Nesidiocoris</taxon>
    </lineage>
</organism>
<feature type="non-terminal residue" evidence="1">
    <location>
        <position position="61"/>
    </location>
</feature>
<keyword evidence="2" id="KW-1185">Reference proteome</keyword>
<dbReference type="EMBL" id="CADCXU010014210">
    <property type="protein sequence ID" value="CAB0003928.1"/>
    <property type="molecule type" value="Genomic_DNA"/>
</dbReference>
<proteinExistence type="predicted"/>
<accession>A0A6H5GLC8</accession>